<dbReference type="OrthoDB" id="482016at2"/>
<feature type="domain" description="pPIWI-RE RNaseH" evidence="1">
    <location>
        <begin position="146"/>
        <end position="419"/>
    </location>
</feature>
<proteinExistence type="predicted"/>
<evidence type="ECO:0000313" key="3">
    <source>
        <dbReference type="Proteomes" id="UP000238937"/>
    </source>
</evidence>
<organism evidence="2 3">
    <name type="scientific">Chamaesiphon polymorphus CCALA 037</name>
    <dbReference type="NCBI Taxonomy" id="2107692"/>
    <lineage>
        <taxon>Bacteria</taxon>
        <taxon>Bacillati</taxon>
        <taxon>Cyanobacteriota</taxon>
        <taxon>Cyanophyceae</taxon>
        <taxon>Gomontiellales</taxon>
        <taxon>Chamaesiphonaceae</taxon>
        <taxon>Chamaesiphon</taxon>
    </lineage>
</organism>
<accession>A0A2T1GH39</accession>
<evidence type="ECO:0000313" key="2">
    <source>
        <dbReference type="EMBL" id="PSB56972.1"/>
    </source>
</evidence>
<reference evidence="2 3" key="1">
    <citation type="submission" date="2018-03" db="EMBL/GenBank/DDBJ databases">
        <title>The ancient ancestry and fast evolution of plastids.</title>
        <authorList>
            <person name="Moore K.R."/>
            <person name="Magnabosco C."/>
            <person name="Momper L."/>
            <person name="Gold D.A."/>
            <person name="Bosak T."/>
            <person name="Fournier G.P."/>
        </authorList>
    </citation>
    <scope>NUCLEOTIDE SEQUENCE [LARGE SCALE GENOMIC DNA]</scope>
    <source>
        <strain evidence="2 3">CCALA 037</strain>
    </source>
</reference>
<comment type="caution">
    <text evidence="2">The sequence shown here is derived from an EMBL/GenBank/DDBJ whole genome shotgun (WGS) entry which is preliminary data.</text>
</comment>
<dbReference type="AlphaFoldDB" id="A0A2T1GH39"/>
<name>A0A2T1GH39_9CYAN</name>
<dbReference type="Proteomes" id="UP000238937">
    <property type="component" value="Unassembled WGS sequence"/>
</dbReference>
<protein>
    <submittedName>
        <fullName evidence="2">DUF3893 domain-containing protein</fullName>
    </submittedName>
</protein>
<gene>
    <name evidence="2" type="ORF">C7B77_10015</name>
</gene>
<dbReference type="EMBL" id="PVWO01000099">
    <property type="protein sequence ID" value="PSB56972.1"/>
    <property type="molecule type" value="Genomic_DNA"/>
</dbReference>
<dbReference type="Pfam" id="PF13032">
    <property type="entry name" value="RNaseH_pPIWI_RE"/>
    <property type="match status" value="1"/>
</dbReference>
<dbReference type="InterPro" id="IPR024996">
    <property type="entry name" value="RNaseH_pPIWI_RE"/>
</dbReference>
<sequence>MEKQHHLKRKDWQVFIQEKIVYLVNDKSNSDLFAIIEIGTSNIKGVHSRQSIRGAIREACVLENITSQMLQTVKQKEKENPTDDAAYSKATEGRVLNAVLDLTLRHTGTLYGSPSEVYQAGRIPEDISQKLDVIAFCRIQKNNFIGNKPFQYAVAVRLSATGVVAVLLPNQKQWLPYSQAGLAIGKLFHQARKKDKDSLDRVQMKGGHLVKFVADVLSQHLEHPTIALIEADVWRNERSQDGNDNRAWFQLKNKYLLEQRDVLNFSHVISHKTYQRDDKEIANLLAVVRLRSNQETPQYVTNRGTWNEDNDTSDFTKLSGFIDKTVPELLHYFSVGRIPDTQKKTQHTPAVRELYKNDVNAANIAYKHQQMVEMLPFFVRHDFQTEENLKALCRVPHLLRTSPAFTRGNISHPYPMHLGMKSIEDLLCILDLD</sequence>
<keyword evidence="3" id="KW-1185">Reference proteome</keyword>
<evidence type="ECO:0000259" key="1">
    <source>
        <dbReference type="Pfam" id="PF13032"/>
    </source>
</evidence>